<feature type="transmembrane region" description="Helical" evidence="1">
    <location>
        <begin position="959"/>
        <end position="978"/>
    </location>
</feature>
<feature type="transmembrane region" description="Helical" evidence="1">
    <location>
        <begin position="12"/>
        <end position="30"/>
    </location>
</feature>
<dbReference type="RefSeq" id="WP_151967496.1">
    <property type="nucleotide sequence ID" value="NZ_AP019860.1"/>
</dbReference>
<feature type="transmembrane region" description="Helical" evidence="1">
    <location>
        <begin position="327"/>
        <end position="353"/>
    </location>
</feature>
<dbReference type="InterPro" id="IPR001036">
    <property type="entry name" value="Acrflvin-R"/>
</dbReference>
<feature type="transmembrane region" description="Helical" evidence="1">
    <location>
        <begin position="459"/>
        <end position="478"/>
    </location>
</feature>
<dbReference type="PANTHER" id="PTHR32063">
    <property type="match status" value="1"/>
</dbReference>
<evidence type="ECO:0000313" key="3">
    <source>
        <dbReference type="Proteomes" id="UP000326354"/>
    </source>
</evidence>
<feature type="transmembrane region" description="Helical" evidence="1">
    <location>
        <begin position="857"/>
        <end position="876"/>
    </location>
</feature>
<dbReference type="Proteomes" id="UP000326354">
    <property type="component" value="Chromosome"/>
</dbReference>
<dbReference type="KEGG" id="uam:UABAM_01641"/>
<dbReference type="Gene3D" id="3.30.70.1440">
    <property type="entry name" value="Multidrug efflux transporter AcrB pore domain"/>
    <property type="match status" value="1"/>
</dbReference>
<proteinExistence type="predicted"/>
<feature type="transmembrane region" description="Helical" evidence="1">
    <location>
        <begin position="990"/>
        <end position="1012"/>
    </location>
</feature>
<reference evidence="2 3" key="1">
    <citation type="submission" date="2019-08" db="EMBL/GenBank/DDBJ databases">
        <title>Complete genome sequence of Candidatus Uab amorphum.</title>
        <authorList>
            <person name="Shiratori T."/>
            <person name="Suzuki S."/>
            <person name="Kakizawa Y."/>
            <person name="Ishida K."/>
        </authorList>
    </citation>
    <scope>NUCLEOTIDE SEQUENCE [LARGE SCALE GENOMIC DNA]</scope>
    <source>
        <strain evidence="2 3">SRT547</strain>
    </source>
</reference>
<accession>A0A5S9IKM4</accession>
<feature type="transmembrane region" description="Helical" evidence="1">
    <location>
        <begin position="431"/>
        <end position="453"/>
    </location>
</feature>
<dbReference type="OrthoDB" id="9798415at2"/>
<dbReference type="InterPro" id="IPR027463">
    <property type="entry name" value="AcrB_DN_DC_subdom"/>
</dbReference>
<keyword evidence="3" id="KW-1185">Reference proteome</keyword>
<feature type="transmembrane region" description="Helical" evidence="1">
    <location>
        <begin position="909"/>
        <end position="933"/>
    </location>
</feature>
<name>A0A5S9IKM4_UABAM</name>
<keyword evidence="1" id="KW-1133">Transmembrane helix</keyword>
<feature type="transmembrane region" description="Helical" evidence="1">
    <location>
        <begin position="518"/>
        <end position="538"/>
    </location>
</feature>
<feature type="transmembrane region" description="Helical" evidence="1">
    <location>
        <begin position="360"/>
        <end position="384"/>
    </location>
</feature>
<dbReference type="SUPFAM" id="SSF82693">
    <property type="entry name" value="Multidrug efflux transporter AcrB pore domain, PN1, PN2, PC1 and PC2 subdomains"/>
    <property type="match status" value="3"/>
</dbReference>
<sequence>MKNLLAFFAKRHLLVNLLMAVVIVFGFLATTNMKLEVFPKFDLGIVTITTARPGAGPEDVELSLTVPIEEEILKIDGLKKVVSNSMEGISVITVRLDPDVKNQKQLVNDIQKAVDRAASLLPSDIPNKPIVEEISSLKVPVIELHISGKVPEQLLRLTAKKLADSLREVPGVSGVKKIGFRDREVRILLDPGRLEHLGITYDEIITAVNKRNVRDAGGSVESFVAEKKVLTVGQFSQPKEVENVIIRAAEPGNYIRVRDIAQVVLDYEDWKVQSRINNVMGIALSVRKKANADAVKTTAAVKNFIKNVQSSFPPGVEVVAVNDVSRFTLMMIDVLIGNALIGLILVFVTLVLFFRIRLAFWVSVGLLVSICFTFAMMPILGIGIDMLSLMALILMIGMLVDDAIVTGESIYRHREKGELPLEASVNGTHSVAAPVIVSTLTTILAFTPVSFLGGLEGKFMWTLPVMVALILGASLFECKFMLPAHLMGGKGDFTARKWFATCQNFYHSFILKLVRWRCLTLLVILSVFIGILFLAGSIKFNLYPEVDIDTFFAKVELPEGSSFHHTQVMTAKLEKMIRKITPQQDLLSITSQIGHHNTNVYGITEGFNPAWSLIAIYMKPQGERSTNSNDIIAQLRNHVQNLPGYNSIAFEPLEEAPVPGAPVQLEIIGNDPTRFELGKILYDFLQQQSGVVSVNSSYKSGKDVIELLFDHSLMASRNIAVADVTRAVRIAFDGLIINELQTIDEKIKYRLQFDNQQQGKLATLKNLVIINRLQQKIPLKSFTNFHLRTGEAAIQHYFGQRNITISADIDRFQISVGEINAKVAKFLKQQKLLQRFSKLRIWYGGEIEQQQEALGNYLVAFCICSVGIFFILALLFNSMSQPFLILLVIPFGIAGVILTFILHGLPLSLIALIGVLGLIGVLVNDSLVMIVTLNREVYQTKLYTDESIAQGASERLRPITITSLTSVSGLLPAAYGVAGSNPLITPMILAMAWGILFGTVATLIVLPCIYAVDRDIKRLFGVIKCEEV</sequence>
<feature type="transmembrane region" description="Helical" evidence="1">
    <location>
        <begin position="390"/>
        <end position="411"/>
    </location>
</feature>
<dbReference type="Gene3D" id="3.30.70.1430">
    <property type="entry name" value="Multidrug efflux transporter AcrB pore domain"/>
    <property type="match status" value="2"/>
</dbReference>
<feature type="transmembrane region" description="Helical" evidence="1">
    <location>
        <begin position="883"/>
        <end position="903"/>
    </location>
</feature>
<evidence type="ECO:0000256" key="1">
    <source>
        <dbReference type="SAM" id="Phobius"/>
    </source>
</evidence>
<dbReference type="PRINTS" id="PR00702">
    <property type="entry name" value="ACRIFLAVINRP"/>
</dbReference>
<dbReference type="EMBL" id="AP019860">
    <property type="protein sequence ID" value="BBM83290.1"/>
    <property type="molecule type" value="Genomic_DNA"/>
</dbReference>
<dbReference type="SUPFAM" id="SSF82866">
    <property type="entry name" value="Multidrug efflux transporter AcrB transmembrane domain"/>
    <property type="match status" value="2"/>
</dbReference>
<dbReference type="Gene3D" id="3.30.2090.10">
    <property type="entry name" value="Multidrug efflux transporter AcrB TolC docking domain, DN and DC subdomains"/>
    <property type="match status" value="2"/>
</dbReference>
<keyword evidence="1" id="KW-0472">Membrane</keyword>
<dbReference type="SUPFAM" id="SSF82714">
    <property type="entry name" value="Multidrug efflux transporter AcrB TolC docking domain, DN and DC subdomains"/>
    <property type="match status" value="2"/>
</dbReference>
<dbReference type="AlphaFoldDB" id="A0A5S9IKM4"/>
<organism evidence="2 3">
    <name type="scientific">Uabimicrobium amorphum</name>
    <dbReference type="NCBI Taxonomy" id="2596890"/>
    <lineage>
        <taxon>Bacteria</taxon>
        <taxon>Pseudomonadati</taxon>
        <taxon>Planctomycetota</taxon>
        <taxon>Candidatus Uabimicrobiia</taxon>
        <taxon>Candidatus Uabimicrobiales</taxon>
        <taxon>Candidatus Uabimicrobiaceae</taxon>
        <taxon>Candidatus Uabimicrobium</taxon>
    </lineage>
</organism>
<evidence type="ECO:0000313" key="2">
    <source>
        <dbReference type="EMBL" id="BBM83290.1"/>
    </source>
</evidence>
<dbReference type="GO" id="GO:0005886">
    <property type="term" value="C:plasma membrane"/>
    <property type="evidence" value="ECO:0007669"/>
    <property type="project" value="TreeGrafter"/>
</dbReference>
<dbReference type="GO" id="GO:0042910">
    <property type="term" value="F:xenobiotic transmembrane transporter activity"/>
    <property type="evidence" value="ECO:0007669"/>
    <property type="project" value="TreeGrafter"/>
</dbReference>
<dbReference type="Pfam" id="PF00873">
    <property type="entry name" value="ACR_tran"/>
    <property type="match status" value="1"/>
</dbReference>
<dbReference type="PANTHER" id="PTHR32063:SF33">
    <property type="entry name" value="RND SUPERFAMILY EFFLUX PUMP PERMEASE COMPONENT"/>
    <property type="match status" value="1"/>
</dbReference>
<dbReference type="Gene3D" id="3.30.70.1320">
    <property type="entry name" value="Multidrug efflux transporter AcrB pore domain like"/>
    <property type="match status" value="1"/>
</dbReference>
<keyword evidence="1" id="KW-0812">Transmembrane</keyword>
<gene>
    <name evidence="2" type="ORF">UABAM_01641</name>
</gene>
<protein>
    <submittedName>
        <fullName evidence="2">Multidrug transporter AcrB</fullName>
    </submittedName>
</protein>
<dbReference type="Gene3D" id="1.20.1640.10">
    <property type="entry name" value="Multidrug efflux transporter AcrB transmembrane domain"/>
    <property type="match status" value="2"/>
</dbReference>